<feature type="region of interest" description="Disordered" evidence="1">
    <location>
        <begin position="54"/>
        <end position="73"/>
    </location>
</feature>
<dbReference type="AlphaFoldDB" id="A0A3Q7IH77"/>
<feature type="region of interest" description="Disordered" evidence="1">
    <location>
        <begin position="1"/>
        <end position="42"/>
    </location>
</feature>
<name>A0A3Q7IH77_SOLLC</name>
<dbReference type="InParanoid" id="A0A3Q7IH77"/>
<accession>A0A3Q7IH77</accession>
<feature type="compositionally biased region" description="Polar residues" evidence="1">
    <location>
        <begin position="1"/>
        <end position="10"/>
    </location>
</feature>
<dbReference type="PaxDb" id="4081-Solyc10g050620.1.1"/>
<proteinExistence type="predicted"/>
<protein>
    <submittedName>
        <fullName evidence="2">Uncharacterized protein</fullName>
    </submittedName>
</protein>
<organism evidence="2">
    <name type="scientific">Solanum lycopersicum</name>
    <name type="common">Tomato</name>
    <name type="synonym">Lycopersicon esculentum</name>
    <dbReference type="NCBI Taxonomy" id="4081"/>
    <lineage>
        <taxon>Eukaryota</taxon>
        <taxon>Viridiplantae</taxon>
        <taxon>Streptophyta</taxon>
        <taxon>Embryophyta</taxon>
        <taxon>Tracheophyta</taxon>
        <taxon>Spermatophyta</taxon>
        <taxon>Magnoliopsida</taxon>
        <taxon>eudicotyledons</taxon>
        <taxon>Gunneridae</taxon>
        <taxon>Pentapetalae</taxon>
        <taxon>asterids</taxon>
        <taxon>lamiids</taxon>
        <taxon>Solanales</taxon>
        <taxon>Solanaceae</taxon>
        <taxon>Solanoideae</taxon>
        <taxon>Solaneae</taxon>
        <taxon>Solanum</taxon>
        <taxon>Solanum subgen. Lycopersicon</taxon>
    </lineage>
</organism>
<feature type="compositionally biased region" description="Acidic residues" evidence="1">
    <location>
        <begin position="12"/>
        <end position="23"/>
    </location>
</feature>
<evidence type="ECO:0000313" key="3">
    <source>
        <dbReference type="Proteomes" id="UP000004994"/>
    </source>
</evidence>
<dbReference type="EnsemblPlants" id="Solyc10g050620.1.1">
    <property type="protein sequence ID" value="Solyc10g050620.1.1.1"/>
    <property type="gene ID" value="Solyc10g050620.1"/>
</dbReference>
<dbReference type="Gramene" id="Solyc10g050620.1.1">
    <property type="protein sequence ID" value="Solyc10g050620.1.1.1"/>
    <property type="gene ID" value="Solyc10g050620.1"/>
</dbReference>
<keyword evidence="3" id="KW-1185">Reference proteome</keyword>
<evidence type="ECO:0000313" key="2">
    <source>
        <dbReference type="EnsemblPlants" id="Solyc10g050620.1.1.1"/>
    </source>
</evidence>
<evidence type="ECO:0000256" key="1">
    <source>
        <dbReference type="SAM" id="MobiDB-lite"/>
    </source>
</evidence>
<dbReference type="Proteomes" id="UP000004994">
    <property type="component" value="Chromosome 10"/>
</dbReference>
<reference evidence="2" key="2">
    <citation type="submission" date="2019-01" db="UniProtKB">
        <authorList>
            <consortium name="EnsemblPlants"/>
        </authorList>
    </citation>
    <scope>IDENTIFICATION</scope>
    <source>
        <strain evidence="2">cv. Heinz 1706</strain>
    </source>
</reference>
<reference evidence="2" key="1">
    <citation type="journal article" date="2012" name="Nature">
        <title>The tomato genome sequence provides insights into fleshy fruit evolution.</title>
        <authorList>
            <consortium name="Tomato Genome Consortium"/>
        </authorList>
    </citation>
    <scope>NUCLEOTIDE SEQUENCE [LARGE SCALE GENOMIC DNA]</scope>
    <source>
        <strain evidence="2">cv. Heinz 1706</strain>
    </source>
</reference>
<sequence length="73" mass="7678">MDEAGSSQDASFLDEDWNEDADSDPATSKSQPPPSSNSLAADMVAVKRFVDSASASPNTTFSFPGHSRTPSRA</sequence>